<dbReference type="Pfam" id="PF07540">
    <property type="entry name" value="NOC3p"/>
    <property type="match status" value="1"/>
</dbReference>
<dbReference type="STRING" id="13249.T1HW98"/>
<feature type="compositionally biased region" description="Basic and acidic residues" evidence="2">
    <location>
        <begin position="57"/>
        <end position="66"/>
    </location>
</feature>
<reference evidence="4" key="1">
    <citation type="submission" date="2015-05" db="UniProtKB">
        <authorList>
            <consortium name="EnsemblMetazoa"/>
        </authorList>
    </citation>
    <scope>IDENTIFICATION</scope>
</reference>
<dbReference type="EnsemblMetazoa" id="RPRC008318-RA">
    <property type="protein sequence ID" value="RPRC008318-PA"/>
    <property type="gene ID" value="RPRC008318"/>
</dbReference>
<accession>T1HW98</accession>
<dbReference type="InterPro" id="IPR016903">
    <property type="entry name" value="Nucleolar_cplx-assoc_3"/>
</dbReference>
<feature type="region of interest" description="Disordered" evidence="2">
    <location>
        <begin position="1"/>
        <end position="66"/>
    </location>
</feature>
<feature type="compositionally biased region" description="Basic residues" evidence="2">
    <location>
        <begin position="1"/>
        <end position="36"/>
    </location>
</feature>
<keyword evidence="5" id="KW-1185">Reference proteome</keyword>
<evidence type="ECO:0000256" key="2">
    <source>
        <dbReference type="SAM" id="MobiDB-lite"/>
    </source>
</evidence>
<keyword evidence="1" id="KW-0175">Coiled coil</keyword>
<dbReference type="PANTHER" id="PTHR14428:SF5">
    <property type="entry name" value="NUCLEOLAR COMPLEX PROTEIN 3 HOMOLOG"/>
    <property type="match status" value="1"/>
</dbReference>
<dbReference type="InParanoid" id="T1HW98"/>
<dbReference type="AlphaFoldDB" id="T1HW98"/>
<feature type="compositionally biased region" description="Acidic residues" evidence="2">
    <location>
        <begin position="170"/>
        <end position="182"/>
    </location>
</feature>
<organism evidence="4 5">
    <name type="scientific">Rhodnius prolixus</name>
    <name type="common">Triatomid bug</name>
    <dbReference type="NCBI Taxonomy" id="13249"/>
    <lineage>
        <taxon>Eukaryota</taxon>
        <taxon>Metazoa</taxon>
        <taxon>Ecdysozoa</taxon>
        <taxon>Arthropoda</taxon>
        <taxon>Hexapoda</taxon>
        <taxon>Insecta</taxon>
        <taxon>Pterygota</taxon>
        <taxon>Neoptera</taxon>
        <taxon>Paraneoptera</taxon>
        <taxon>Hemiptera</taxon>
        <taxon>Heteroptera</taxon>
        <taxon>Panheteroptera</taxon>
        <taxon>Cimicomorpha</taxon>
        <taxon>Reduviidae</taxon>
        <taxon>Triatominae</taxon>
        <taxon>Rhodnius</taxon>
    </lineage>
</organism>
<dbReference type="OMA" id="THYNEEE"/>
<dbReference type="HOGENOM" id="CLU_967455_0_0_1"/>
<dbReference type="PANTHER" id="PTHR14428">
    <property type="entry name" value="NUCLEOLAR COMPLEX PROTEIN 3"/>
    <property type="match status" value="1"/>
</dbReference>
<evidence type="ECO:0000313" key="5">
    <source>
        <dbReference type="Proteomes" id="UP000015103"/>
    </source>
</evidence>
<evidence type="ECO:0000259" key="3">
    <source>
        <dbReference type="Pfam" id="PF07540"/>
    </source>
</evidence>
<sequence length="288" mass="33791">MKKKTKTSKVKKINKQSTKLRRQGKLKLRRHKKTVVKSKNVPPPQVVHKDEEEETESDHGEDLRQMIEPEDLEFIKSSIIEGSYSLFKGKNFTRERKLLKRKAETQAEEESLENKYEKLYNENAPKKKVRYLLPIKTKDGVIRRTIEEEGTALLDYEPRDVLDIKPEEPKSDEDDDDDDESDFLVNDKKDLSKPISVAEMLVWREKAIAQYKYKIGLLASSLLENTQQKILNITRLLEIYDEWHPELQVTLKKLVAISLLEVFRDILPSYQIKHQDNPNVKCMLNVIF</sequence>
<dbReference type="eggNOG" id="KOG2153">
    <property type="taxonomic scope" value="Eukaryota"/>
</dbReference>
<feature type="region of interest" description="Disordered" evidence="2">
    <location>
        <begin position="163"/>
        <end position="184"/>
    </location>
</feature>
<evidence type="ECO:0000313" key="4">
    <source>
        <dbReference type="EnsemblMetazoa" id="RPRC008318-PA"/>
    </source>
</evidence>
<dbReference type="Proteomes" id="UP000015103">
    <property type="component" value="Unassembled WGS sequence"/>
</dbReference>
<dbReference type="EMBL" id="ACPB03008408">
    <property type="status" value="NOT_ANNOTATED_CDS"/>
    <property type="molecule type" value="Genomic_DNA"/>
</dbReference>
<protein>
    <submittedName>
        <fullName evidence="4">NOC3p domain-containing protein</fullName>
    </submittedName>
</protein>
<dbReference type="VEuPathDB" id="VectorBase:RPRC008318"/>
<name>T1HW98_RHOPR</name>
<dbReference type="GO" id="GO:0006270">
    <property type="term" value="P:DNA replication initiation"/>
    <property type="evidence" value="ECO:0007669"/>
    <property type="project" value="TreeGrafter"/>
</dbReference>
<dbReference type="GO" id="GO:0005730">
    <property type="term" value="C:nucleolus"/>
    <property type="evidence" value="ECO:0007669"/>
    <property type="project" value="TreeGrafter"/>
</dbReference>
<dbReference type="GO" id="GO:0003682">
    <property type="term" value="F:chromatin binding"/>
    <property type="evidence" value="ECO:0007669"/>
    <property type="project" value="TreeGrafter"/>
</dbReference>
<evidence type="ECO:0000256" key="1">
    <source>
        <dbReference type="SAM" id="Coils"/>
    </source>
</evidence>
<feature type="domain" description="Nucleolar complex-associated protein 3 N-terminal" evidence="3">
    <location>
        <begin position="211"/>
        <end position="277"/>
    </location>
</feature>
<proteinExistence type="predicted"/>
<feature type="coiled-coil region" evidence="1">
    <location>
        <begin position="95"/>
        <end position="122"/>
    </location>
</feature>
<dbReference type="InterPro" id="IPR011501">
    <property type="entry name" value="Noc3_N"/>
</dbReference>